<proteinExistence type="predicted"/>
<evidence type="ECO:0000313" key="1">
    <source>
        <dbReference type="EMBL" id="SMF56910.1"/>
    </source>
</evidence>
<dbReference type="PROSITE" id="PS51257">
    <property type="entry name" value="PROKAR_LIPOPROTEIN"/>
    <property type="match status" value="1"/>
</dbReference>
<accession>A0A1Y6CJ40</accession>
<gene>
    <name evidence="1" type="ORF">SAMN06296036_11874</name>
</gene>
<evidence type="ECO:0000313" key="2">
    <source>
        <dbReference type="Proteomes" id="UP000192907"/>
    </source>
</evidence>
<protein>
    <recommendedName>
        <fullName evidence="3">Lipoprotein</fullName>
    </recommendedName>
</protein>
<keyword evidence="2" id="KW-1185">Reference proteome</keyword>
<dbReference type="AlphaFoldDB" id="A0A1Y6CJ40"/>
<dbReference type="EMBL" id="FWZT01000018">
    <property type="protein sequence ID" value="SMF56910.1"/>
    <property type="molecule type" value="Genomic_DNA"/>
</dbReference>
<reference evidence="2" key="1">
    <citation type="submission" date="2017-04" db="EMBL/GenBank/DDBJ databases">
        <authorList>
            <person name="Varghese N."/>
            <person name="Submissions S."/>
        </authorList>
    </citation>
    <scope>NUCLEOTIDE SEQUENCE [LARGE SCALE GENOMIC DNA]</scope>
    <source>
        <strain evidence="2">RKEM611</strain>
    </source>
</reference>
<organism evidence="1 2">
    <name type="scientific">Pseudobacteriovorax antillogorgiicola</name>
    <dbReference type="NCBI Taxonomy" id="1513793"/>
    <lineage>
        <taxon>Bacteria</taxon>
        <taxon>Pseudomonadati</taxon>
        <taxon>Bdellovibrionota</taxon>
        <taxon>Oligoflexia</taxon>
        <taxon>Oligoflexales</taxon>
        <taxon>Pseudobacteriovoracaceae</taxon>
        <taxon>Pseudobacteriovorax</taxon>
    </lineage>
</organism>
<evidence type="ECO:0008006" key="3">
    <source>
        <dbReference type="Google" id="ProtNLM"/>
    </source>
</evidence>
<dbReference type="RefSeq" id="WP_132322336.1">
    <property type="nucleotide sequence ID" value="NZ_FWZT01000018.1"/>
</dbReference>
<dbReference type="Proteomes" id="UP000192907">
    <property type="component" value="Unassembled WGS sequence"/>
</dbReference>
<name>A0A1Y6CJ40_9BACT</name>
<sequence length="186" mass="19641">MKPNYLILTISFCLTISLGCRRSSPALELVPETSQASEASSDTPVEEQTDIAVQDTELEDTIDAPPETDIVIQESTPVKYVVSDNAVCGEGTALPSLSVLRAEIATLVAGSAAEDALGDNSFVIEDGTNSEFSGSYLYWYVSGEEIGLARARPRTDDPGYAVSVAAAAGSDIVPQLKANFLCSKNN</sequence>